<dbReference type="EMBL" id="BMPD01000006">
    <property type="protein sequence ID" value="GGK77975.1"/>
    <property type="molecule type" value="Genomic_DNA"/>
</dbReference>
<dbReference type="InterPro" id="IPR052513">
    <property type="entry name" value="Thioester_dehydratase-like"/>
</dbReference>
<feature type="domain" description="ChsH2 C-terminal OB-fold" evidence="2">
    <location>
        <begin position="69"/>
        <end position="129"/>
    </location>
</feature>
<dbReference type="Pfam" id="PF01796">
    <property type="entry name" value="OB_ChsH2_C"/>
    <property type="match status" value="1"/>
</dbReference>
<gene>
    <name evidence="4" type="ORF">GCM10009067_33080</name>
</gene>
<evidence type="ECO:0000259" key="3">
    <source>
        <dbReference type="Pfam" id="PF12172"/>
    </source>
</evidence>
<dbReference type="InterPro" id="IPR012340">
    <property type="entry name" value="NA-bd_OB-fold"/>
</dbReference>
<dbReference type="Gene3D" id="6.10.30.10">
    <property type="match status" value="1"/>
</dbReference>
<evidence type="ECO:0000259" key="2">
    <source>
        <dbReference type="Pfam" id="PF01796"/>
    </source>
</evidence>
<accession>A0A830F2H9</accession>
<feature type="domain" description="ChsH2 rubredoxin-like zinc ribbon" evidence="3">
    <location>
        <begin position="30"/>
        <end position="65"/>
    </location>
</feature>
<dbReference type="SUPFAM" id="SSF50249">
    <property type="entry name" value="Nucleic acid-binding proteins"/>
    <property type="match status" value="1"/>
</dbReference>
<dbReference type="PANTHER" id="PTHR34075:SF5">
    <property type="entry name" value="BLR3430 PROTEIN"/>
    <property type="match status" value="1"/>
</dbReference>
<evidence type="ECO:0000256" key="1">
    <source>
        <dbReference type="SAM" id="MobiDB-lite"/>
    </source>
</evidence>
<evidence type="ECO:0000313" key="5">
    <source>
        <dbReference type="Proteomes" id="UP000614221"/>
    </source>
</evidence>
<dbReference type="Pfam" id="PF12172">
    <property type="entry name" value="zf-ChsH2"/>
    <property type="match status" value="1"/>
</dbReference>
<reference evidence="4" key="2">
    <citation type="submission" date="2020-09" db="EMBL/GenBank/DDBJ databases">
        <authorList>
            <person name="Sun Q."/>
            <person name="Ohkuma M."/>
        </authorList>
    </citation>
    <scope>NUCLEOTIDE SEQUENCE</scope>
    <source>
        <strain evidence="4">JCM 19018</strain>
    </source>
</reference>
<protein>
    <recommendedName>
        <fullName evidence="6">Zn-ribbon domain-containing OB-fold protein</fullName>
    </recommendedName>
</protein>
<evidence type="ECO:0008006" key="6">
    <source>
        <dbReference type="Google" id="ProtNLM"/>
    </source>
</evidence>
<dbReference type="PANTHER" id="PTHR34075">
    <property type="entry name" value="BLR3430 PROTEIN"/>
    <property type="match status" value="1"/>
</dbReference>
<comment type="caution">
    <text evidence="4">The sequence shown here is derived from an EMBL/GenBank/DDBJ whole genome shotgun (WGS) entry which is preliminary data.</text>
</comment>
<evidence type="ECO:0000313" key="4">
    <source>
        <dbReference type="EMBL" id="GGK77975.1"/>
    </source>
</evidence>
<reference evidence="4" key="1">
    <citation type="journal article" date="2014" name="Int. J. Syst. Evol. Microbiol.">
        <title>Complete genome sequence of Corynebacterium casei LMG S-19264T (=DSM 44701T), isolated from a smear-ripened cheese.</title>
        <authorList>
            <consortium name="US DOE Joint Genome Institute (JGI-PGF)"/>
            <person name="Walter F."/>
            <person name="Albersmeier A."/>
            <person name="Kalinowski J."/>
            <person name="Ruckert C."/>
        </authorList>
    </citation>
    <scope>NUCLEOTIDE SEQUENCE</scope>
    <source>
        <strain evidence="4">JCM 19018</strain>
    </source>
</reference>
<dbReference type="InterPro" id="IPR022002">
    <property type="entry name" value="ChsH2_Znr"/>
</dbReference>
<dbReference type="InterPro" id="IPR002878">
    <property type="entry name" value="ChsH2_C"/>
</dbReference>
<proteinExistence type="predicted"/>
<feature type="region of interest" description="Disordered" evidence="1">
    <location>
        <begin position="1"/>
        <end position="20"/>
    </location>
</feature>
<sequence>MTDGDLDAGGSTMSDSDLDATDPRTLPGFFDALADGELLGGVCVDCGQVLLPPRPACYACGSRSVDVEPQSPEGQIFSYTEVHTPPPAFAADAPYTVAVVELADGGRLLGRVTADYADVTIGDAVELTVREPTATEREVALDYESDWPVHVFEPR</sequence>
<dbReference type="Proteomes" id="UP000614221">
    <property type="component" value="Unassembled WGS sequence"/>
</dbReference>
<name>A0A830F2H9_9EURY</name>
<organism evidence="4 5">
    <name type="scientific">Haloarcula sebkhae</name>
    <dbReference type="NCBI Taxonomy" id="932660"/>
    <lineage>
        <taxon>Archaea</taxon>
        <taxon>Methanobacteriati</taxon>
        <taxon>Methanobacteriota</taxon>
        <taxon>Stenosarchaea group</taxon>
        <taxon>Halobacteria</taxon>
        <taxon>Halobacteriales</taxon>
        <taxon>Haloarculaceae</taxon>
        <taxon>Haloarcula</taxon>
    </lineage>
</organism>
<dbReference type="AlphaFoldDB" id="A0A830F2H9"/>